<dbReference type="AlphaFoldDB" id="A0ABC8T4Z2"/>
<dbReference type="PANTHER" id="PTHR16193">
    <property type="entry name" value="TETRATRICOPEPTIDE REPEAT PROTEIN 27"/>
    <property type="match status" value="1"/>
</dbReference>
<accession>A0ABC8T4Z2</accession>
<dbReference type="Proteomes" id="UP001642360">
    <property type="component" value="Unassembled WGS sequence"/>
</dbReference>
<reference evidence="3 4" key="1">
    <citation type="submission" date="2024-02" db="EMBL/GenBank/DDBJ databases">
        <authorList>
            <person name="Vignale AGUSTIN F."/>
            <person name="Sosa J E."/>
            <person name="Modenutti C."/>
        </authorList>
    </citation>
    <scope>NUCLEOTIDE SEQUENCE [LARGE SCALE GENOMIC DNA]</scope>
</reference>
<keyword evidence="2" id="KW-0802">TPR repeat</keyword>
<gene>
    <name evidence="3" type="ORF">ILEXP_LOCUS30938</name>
</gene>
<evidence type="ECO:0000313" key="4">
    <source>
        <dbReference type="Proteomes" id="UP001642360"/>
    </source>
</evidence>
<comment type="caution">
    <text evidence="3">The sequence shown here is derived from an EMBL/GenBank/DDBJ whole genome shotgun (WGS) entry which is preliminary data.</text>
</comment>
<sequence length="142" mass="16177">MDYIIFAKILLMRTKDLLLEGSIQSMDGVNSISWWLARILLLQQRLLDERSSSLFDLLQVFMNETLGNFGSVEEVVGYWGSKLREGEARTIVSMLHLEVGIMEHIYGRTDSSRKYWDALRGIDKMARNSLPKAGGSEFESSP</sequence>
<dbReference type="InterPro" id="IPR044244">
    <property type="entry name" value="TTC27/Emw1"/>
</dbReference>
<dbReference type="EMBL" id="CAUOFW020003793">
    <property type="protein sequence ID" value="CAK9162102.1"/>
    <property type="molecule type" value="Genomic_DNA"/>
</dbReference>
<evidence type="ECO:0000256" key="2">
    <source>
        <dbReference type="ARBA" id="ARBA00022803"/>
    </source>
</evidence>
<evidence type="ECO:0000313" key="3">
    <source>
        <dbReference type="EMBL" id="CAK9162102.1"/>
    </source>
</evidence>
<keyword evidence="1" id="KW-0677">Repeat</keyword>
<dbReference type="PANTHER" id="PTHR16193:SF0">
    <property type="entry name" value="TETRATRICOPEPTIDE REPEAT PROTEIN 27"/>
    <property type="match status" value="1"/>
</dbReference>
<organism evidence="3 4">
    <name type="scientific">Ilex paraguariensis</name>
    <name type="common">yerba mate</name>
    <dbReference type="NCBI Taxonomy" id="185542"/>
    <lineage>
        <taxon>Eukaryota</taxon>
        <taxon>Viridiplantae</taxon>
        <taxon>Streptophyta</taxon>
        <taxon>Embryophyta</taxon>
        <taxon>Tracheophyta</taxon>
        <taxon>Spermatophyta</taxon>
        <taxon>Magnoliopsida</taxon>
        <taxon>eudicotyledons</taxon>
        <taxon>Gunneridae</taxon>
        <taxon>Pentapetalae</taxon>
        <taxon>asterids</taxon>
        <taxon>campanulids</taxon>
        <taxon>Aquifoliales</taxon>
        <taxon>Aquifoliaceae</taxon>
        <taxon>Ilex</taxon>
    </lineage>
</organism>
<evidence type="ECO:0000256" key="1">
    <source>
        <dbReference type="ARBA" id="ARBA00022737"/>
    </source>
</evidence>
<name>A0ABC8T4Z2_9AQUA</name>
<proteinExistence type="predicted"/>
<protein>
    <submittedName>
        <fullName evidence="3">Uncharacterized protein</fullName>
    </submittedName>
</protein>
<keyword evidence="4" id="KW-1185">Reference proteome</keyword>